<dbReference type="InterPro" id="IPR000053">
    <property type="entry name" value="Thymidine/pyrmidine_PPase"/>
</dbReference>
<organism evidence="12 13">
    <name type="scientific">Anaerosphaera multitolerans</name>
    <dbReference type="NCBI Taxonomy" id="2487351"/>
    <lineage>
        <taxon>Bacteria</taxon>
        <taxon>Bacillati</taxon>
        <taxon>Bacillota</taxon>
        <taxon>Tissierellia</taxon>
        <taxon>Tissierellales</taxon>
        <taxon>Peptoniphilaceae</taxon>
        <taxon>Anaerosphaera</taxon>
    </lineage>
</organism>
<protein>
    <recommendedName>
        <fullName evidence="6">Pyrimidine-nucleoside phosphorylase</fullName>
        <ecNumber evidence="5">2.4.2.2</ecNumber>
    </recommendedName>
</protein>
<comment type="similarity">
    <text evidence="3">Belongs to the thymidine/pyrimidine-nucleoside phosphorylase family.</text>
</comment>
<dbReference type="InterPro" id="IPR036566">
    <property type="entry name" value="PYNP-like_C_sf"/>
</dbReference>
<comment type="caution">
    <text evidence="12">The sequence shown here is derived from an EMBL/GenBank/DDBJ whole genome shotgun (WGS) entry which is preliminary data.</text>
</comment>
<name>A0A437S7B9_9FIRM</name>
<keyword evidence="8 12" id="KW-0808">Transferase</keyword>
<comment type="catalytic activity">
    <reaction evidence="1">
        <text>2'-deoxyuridine + phosphate = 2-deoxy-alpha-D-ribose 1-phosphate + uracil</text>
        <dbReference type="Rhea" id="RHEA:22824"/>
        <dbReference type="ChEBI" id="CHEBI:16450"/>
        <dbReference type="ChEBI" id="CHEBI:17568"/>
        <dbReference type="ChEBI" id="CHEBI:43474"/>
        <dbReference type="ChEBI" id="CHEBI:57259"/>
        <dbReference type="EC" id="2.4.2.2"/>
    </reaction>
</comment>
<comment type="subunit">
    <text evidence="4">Homodimer.</text>
</comment>
<dbReference type="PANTHER" id="PTHR10515:SF0">
    <property type="entry name" value="THYMIDINE PHOSPHORYLASE"/>
    <property type="match status" value="1"/>
</dbReference>
<dbReference type="SUPFAM" id="SSF52418">
    <property type="entry name" value="Nucleoside phosphorylase/phosphoribosyltransferase catalytic domain"/>
    <property type="match status" value="1"/>
</dbReference>
<dbReference type="FunFam" id="3.40.1030.10:FF:000003">
    <property type="entry name" value="Pyrimidine-nucleoside phosphorylase"/>
    <property type="match status" value="1"/>
</dbReference>
<dbReference type="GO" id="GO:0005829">
    <property type="term" value="C:cytosol"/>
    <property type="evidence" value="ECO:0007669"/>
    <property type="project" value="TreeGrafter"/>
</dbReference>
<dbReference type="NCBIfam" id="NF004490">
    <property type="entry name" value="PRK05820.1"/>
    <property type="match status" value="1"/>
</dbReference>
<comment type="function">
    <text evidence="2">Catalyzes phosphorolysis of the pyrimidine nucleosides uridine, thymidine and 2'-deoxyuridine with the formation of the corresponding pyrimidine base and ribose-1-phosphate.</text>
</comment>
<feature type="domain" description="Pyrimidine nucleoside phosphorylase C-terminal" evidence="11">
    <location>
        <begin position="345"/>
        <end position="419"/>
    </location>
</feature>
<dbReference type="GO" id="GO:0006206">
    <property type="term" value="P:pyrimidine nucleobase metabolic process"/>
    <property type="evidence" value="ECO:0007669"/>
    <property type="project" value="InterPro"/>
</dbReference>
<dbReference type="EC" id="2.4.2.2" evidence="5"/>
<evidence type="ECO:0000259" key="11">
    <source>
        <dbReference type="SMART" id="SM00941"/>
    </source>
</evidence>
<evidence type="ECO:0000256" key="3">
    <source>
        <dbReference type="ARBA" id="ARBA00006915"/>
    </source>
</evidence>
<comment type="catalytic activity">
    <reaction evidence="10">
        <text>thymidine + phosphate = 2-deoxy-alpha-D-ribose 1-phosphate + thymine</text>
        <dbReference type="Rhea" id="RHEA:16037"/>
        <dbReference type="ChEBI" id="CHEBI:17748"/>
        <dbReference type="ChEBI" id="CHEBI:17821"/>
        <dbReference type="ChEBI" id="CHEBI:43474"/>
        <dbReference type="ChEBI" id="CHEBI:57259"/>
        <dbReference type="EC" id="2.4.2.2"/>
    </reaction>
</comment>
<dbReference type="GO" id="GO:0004645">
    <property type="term" value="F:1,4-alpha-oligoglucan phosphorylase activity"/>
    <property type="evidence" value="ECO:0007669"/>
    <property type="project" value="InterPro"/>
</dbReference>
<dbReference type="Gene3D" id="3.40.1030.10">
    <property type="entry name" value="Nucleoside phosphorylase/phosphoribosyltransferase catalytic domain"/>
    <property type="match status" value="1"/>
</dbReference>
<dbReference type="Proteomes" id="UP000288812">
    <property type="component" value="Unassembled WGS sequence"/>
</dbReference>
<dbReference type="EMBL" id="RLIH01000005">
    <property type="protein sequence ID" value="RVU54950.1"/>
    <property type="molecule type" value="Genomic_DNA"/>
</dbReference>
<dbReference type="Pfam" id="PF02885">
    <property type="entry name" value="Glycos_trans_3N"/>
    <property type="match status" value="1"/>
</dbReference>
<dbReference type="InterPro" id="IPR036320">
    <property type="entry name" value="Glycosyl_Trfase_fam3_N_dom_sf"/>
</dbReference>
<dbReference type="Gene3D" id="1.20.970.10">
    <property type="entry name" value="Transferase, Pyrimidine Nucleoside Phosphorylase, Chain C"/>
    <property type="match status" value="1"/>
</dbReference>
<evidence type="ECO:0000256" key="6">
    <source>
        <dbReference type="ARBA" id="ARBA00014680"/>
    </source>
</evidence>
<dbReference type="GO" id="GO:0009032">
    <property type="term" value="F:thymidine phosphorylase activity"/>
    <property type="evidence" value="ECO:0007669"/>
    <property type="project" value="TreeGrafter"/>
</dbReference>
<dbReference type="Pfam" id="PF07831">
    <property type="entry name" value="PYNP_C"/>
    <property type="match status" value="1"/>
</dbReference>
<dbReference type="RefSeq" id="WP_127724332.1">
    <property type="nucleotide sequence ID" value="NZ_RLIH01000005.1"/>
</dbReference>
<evidence type="ECO:0000256" key="4">
    <source>
        <dbReference type="ARBA" id="ARBA00011738"/>
    </source>
</evidence>
<dbReference type="GO" id="GO:0004850">
    <property type="term" value="F:uridine phosphorylase activity"/>
    <property type="evidence" value="ECO:0007669"/>
    <property type="project" value="RHEA"/>
</dbReference>
<dbReference type="InterPro" id="IPR017872">
    <property type="entry name" value="Pyrmidine_PPase_CS"/>
</dbReference>
<dbReference type="NCBIfam" id="TIGR02644">
    <property type="entry name" value="Y_phosphoryl"/>
    <property type="match status" value="1"/>
</dbReference>
<comment type="catalytic activity">
    <reaction evidence="9">
        <text>uridine + phosphate = alpha-D-ribose 1-phosphate + uracil</text>
        <dbReference type="Rhea" id="RHEA:24388"/>
        <dbReference type="ChEBI" id="CHEBI:16704"/>
        <dbReference type="ChEBI" id="CHEBI:17568"/>
        <dbReference type="ChEBI" id="CHEBI:43474"/>
        <dbReference type="ChEBI" id="CHEBI:57720"/>
        <dbReference type="EC" id="2.4.2.2"/>
    </reaction>
</comment>
<keyword evidence="13" id="KW-1185">Reference proteome</keyword>
<evidence type="ECO:0000256" key="5">
    <source>
        <dbReference type="ARBA" id="ARBA00011889"/>
    </source>
</evidence>
<dbReference type="InterPro" id="IPR017459">
    <property type="entry name" value="Glycosyl_Trfase_fam3_N_dom"/>
</dbReference>
<dbReference type="PANTHER" id="PTHR10515">
    <property type="entry name" value="THYMIDINE PHOSPHORYLASE"/>
    <property type="match status" value="1"/>
</dbReference>
<evidence type="ECO:0000256" key="10">
    <source>
        <dbReference type="ARBA" id="ARBA00048525"/>
    </source>
</evidence>
<reference evidence="12 13" key="1">
    <citation type="submission" date="2018-11" db="EMBL/GenBank/DDBJ databases">
        <title>Genome sequencing and assembly of Anaerosphaera sp. nov., GS7-6-2.</title>
        <authorList>
            <person name="Rettenmaier R."/>
            <person name="Liebl W."/>
            <person name="Zverlov V."/>
        </authorList>
    </citation>
    <scope>NUCLEOTIDE SEQUENCE [LARGE SCALE GENOMIC DNA]</scope>
    <source>
        <strain evidence="12 13">GS7-6-2</strain>
    </source>
</reference>
<gene>
    <name evidence="12" type="ORF">EF514_05025</name>
</gene>
<dbReference type="SUPFAM" id="SSF47648">
    <property type="entry name" value="Nucleoside phosphorylase/phosphoribosyltransferase N-terminal domain"/>
    <property type="match status" value="1"/>
</dbReference>
<keyword evidence="7 12" id="KW-0328">Glycosyltransferase</keyword>
<dbReference type="GO" id="GO:0006213">
    <property type="term" value="P:pyrimidine nucleoside metabolic process"/>
    <property type="evidence" value="ECO:0007669"/>
    <property type="project" value="InterPro"/>
</dbReference>
<dbReference type="Gene3D" id="3.90.1170.30">
    <property type="entry name" value="Pyrimidine nucleoside phosphorylase-like, C-terminal domain"/>
    <property type="match status" value="1"/>
</dbReference>
<sequence>MNMYEIIEKKKLDIPLTKEEIYYFVNGYTKDEIKDYQVSALLMAIYFNGLSLEETYYLTEAMINSGDVIDLSKINGIKVDKHSTGGVGDTTTLVVGPLVASCGVPFAKMSGRGLGHTGGTLDKLESIKGFNVELSIEEFIENTNKIKISICGQTGEVTPADKKLYALRDATATVDNLSLISSSILSKKIAVGADALILDVKVGSGAFMKTVEDAEKLSNMMVSLGKKFNRNTMAVITNMNEPLGYAVGNSLEVIEAVNTLSGKGPKDLTELCLSISSKLLLLAGKVTREIDARKLVEENLKNGAALEKFKELVIAQGGDVTYIEDTSKFKISKIKKDIFANKDGYIKSINALEIGEASKNLGAGRETKESQIDLGAGILLNKKIDEYVKSGDLLATIYTEKENIINEISNDVLKSFEIGEKNKDPYKLIIKEIE</sequence>
<proteinExistence type="inferred from homology"/>
<dbReference type="OrthoDB" id="9763887at2"/>
<dbReference type="GO" id="GO:0047847">
    <property type="term" value="F:deoxyuridine phosphorylase activity"/>
    <property type="evidence" value="ECO:0007669"/>
    <property type="project" value="RHEA"/>
</dbReference>
<dbReference type="PIRSF" id="PIRSF000478">
    <property type="entry name" value="TP_PyNP"/>
    <property type="match status" value="1"/>
</dbReference>
<evidence type="ECO:0000256" key="7">
    <source>
        <dbReference type="ARBA" id="ARBA00022676"/>
    </source>
</evidence>
<dbReference type="SMART" id="SM00941">
    <property type="entry name" value="PYNP_C"/>
    <property type="match status" value="1"/>
</dbReference>
<dbReference type="Pfam" id="PF00591">
    <property type="entry name" value="Glycos_transf_3"/>
    <property type="match status" value="1"/>
</dbReference>
<dbReference type="InterPro" id="IPR000312">
    <property type="entry name" value="Glycosyl_Trfase_fam3"/>
</dbReference>
<dbReference type="InterPro" id="IPR035902">
    <property type="entry name" value="Nuc_phospho_transferase"/>
</dbReference>
<evidence type="ECO:0000256" key="1">
    <source>
        <dbReference type="ARBA" id="ARBA00001066"/>
    </source>
</evidence>
<dbReference type="NCBIfam" id="NF004747">
    <property type="entry name" value="PRK06078.1"/>
    <property type="match status" value="1"/>
</dbReference>
<dbReference type="InterPro" id="IPR018090">
    <property type="entry name" value="Pyrmidine_PPas_bac/euk"/>
</dbReference>
<dbReference type="AlphaFoldDB" id="A0A437S7B9"/>
<dbReference type="SUPFAM" id="SSF54680">
    <property type="entry name" value="Pyrimidine nucleoside phosphorylase C-terminal domain"/>
    <property type="match status" value="1"/>
</dbReference>
<dbReference type="InterPro" id="IPR013102">
    <property type="entry name" value="PYNP_C"/>
</dbReference>
<evidence type="ECO:0000313" key="12">
    <source>
        <dbReference type="EMBL" id="RVU54950.1"/>
    </source>
</evidence>
<accession>A0A437S7B9</accession>
<dbReference type="PROSITE" id="PS00647">
    <property type="entry name" value="THYMID_PHOSPHORYLASE"/>
    <property type="match status" value="1"/>
</dbReference>
<evidence type="ECO:0000256" key="2">
    <source>
        <dbReference type="ARBA" id="ARBA00003877"/>
    </source>
</evidence>
<evidence type="ECO:0000256" key="8">
    <source>
        <dbReference type="ARBA" id="ARBA00022679"/>
    </source>
</evidence>
<evidence type="ECO:0000256" key="9">
    <source>
        <dbReference type="ARBA" id="ARBA00048453"/>
    </source>
</evidence>
<evidence type="ECO:0000313" key="13">
    <source>
        <dbReference type="Proteomes" id="UP000288812"/>
    </source>
</evidence>